<evidence type="ECO:0008006" key="3">
    <source>
        <dbReference type="Google" id="ProtNLM"/>
    </source>
</evidence>
<evidence type="ECO:0000313" key="2">
    <source>
        <dbReference type="Proteomes" id="UP000319908"/>
    </source>
</evidence>
<reference evidence="1 2" key="1">
    <citation type="journal article" date="2020" name="Antonie Van Leeuwenhoek">
        <title>Rhodopirellula heiligendammensis sp. nov., Rhodopirellula pilleata sp. nov., and Rhodopirellula solitaria sp. nov. isolated from natural or artificial marine surfaces in Northern Germany and California, USA, and emended description of the genus Rhodopirellula.</title>
        <authorList>
            <person name="Kallscheuer N."/>
            <person name="Wiegand S."/>
            <person name="Jogler M."/>
            <person name="Boedeker C."/>
            <person name="Peeters S.H."/>
            <person name="Rast P."/>
            <person name="Heuer A."/>
            <person name="Jetten M.S.M."/>
            <person name="Rohde M."/>
            <person name="Jogler C."/>
        </authorList>
    </citation>
    <scope>NUCLEOTIDE SEQUENCE [LARGE SCALE GENOMIC DNA]</scope>
    <source>
        <strain evidence="1 2">Poly21</strain>
    </source>
</reference>
<organism evidence="1 2">
    <name type="scientific">Allorhodopirellula heiligendammensis</name>
    <dbReference type="NCBI Taxonomy" id="2714739"/>
    <lineage>
        <taxon>Bacteria</taxon>
        <taxon>Pseudomonadati</taxon>
        <taxon>Planctomycetota</taxon>
        <taxon>Planctomycetia</taxon>
        <taxon>Pirellulales</taxon>
        <taxon>Pirellulaceae</taxon>
        <taxon>Allorhodopirellula</taxon>
    </lineage>
</organism>
<name>A0A5C6C2L1_9BACT</name>
<keyword evidence="2" id="KW-1185">Reference proteome</keyword>
<dbReference type="OrthoDB" id="9796999at2"/>
<dbReference type="EMBL" id="SJPU01000001">
    <property type="protein sequence ID" value="TWU17891.1"/>
    <property type="molecule type" value="Genomic_DNA"/>
</dbReference>
<proteinExistence type="predicted"/>
<sequence>MAKKKSKSIVATSTVASPDGKPVIAFATPVLFNRWLNKHHTEHGGVWIQFFKVASGHPTITYAQALDVALCYGWIDGPVRKGDDVCWIHKFTPRRKRSVWSQVNKAHIERLTLEGLMKPAGHAAVELAKADGRWDAAYASSSTFEESAEFLAALKMSKPASKFYATLTKANRYAFYYRLHNAKKPETKARKIVEFIAMLERGETFH</sequence>
<dbReference type="AlphaFoldDB" id="A0A5C6C2L1"/>
<evidence type="ECO:0000313" key="1">
    <source>
        <dbReference type="EMBL" id="TWU17891.1"/>
    </source>
</evidence>
<gene>
    <name evidence="1" type="ORF">Poly21_00420</name>
</gene>
<comment type="caution">
    <text evidence="1">The sequence shown here is derived from an EMBL/GenBank/DDBJ whole genome shotgun (WGS) entry which is preliminary data.</text>
</comment>
<dbReference type="Pfam" id="PF13376">
    <property type="entry name" value="OmdA"/>
    <property type="match status" value="1"/>
</dbReference>
<protein>
    <recommendedName>
        <fullName evidence="3">Bacteriocin-protection, YdeI or OmpD-Associated</fullName>
    </recommendedName>
</protein>
<accession>A0A5C6C2L1</accession>
<dbReference type="Proteomes" id="UP000319908">
    <property type="component" value="Unassembled WGS sequence"/>
</dbReference>
<dbReference type="RefSeq" id="WP_146404819.1">
    <property type="nucleotide sequence ID" value="NZ_SJPU01000001.1"/>
</dbReference>